<dbReference type="GeneID" id="53315781"/>
<dbReference type="SUPFAM" id="SSF53067">
    <property type="entry name" value="Actin-like ATPase domain"/>
    <property type="match status" value="2"/>
</dbReference>
<reference evidence="2 3" key="1">
    <citation type="submission" date="2016-02" db="EMBL/GenBank/DDBJ databases">
        <title>Complete Genome of H5569, the type strain of the newly described species Haematospirillium jordaniae.</title>
        <authorList>
            <person name="Nicholson A.C."/>
            <person name="Humrighouse B.W."/>
            <person name="Loparov V."/>
            <person name="McQuiston J.R."/>
        </authorList>
    </citation>
    <scope>NUCLEOTIDE SEQUENCE [LARGE SCALE GENOMIC DNA]</scope>
    <source>
        <strain evidence="2 3">H5569</strain>
    </source>
</reference>
<dbReference type="Proteomes" id="UP000076066">
    <property type="component" value="Chromosome"/>
</dbReference>
<dbReference type="InterPro" id="IPR052519">
    <property type="entry name" value="Euk-type_GlcNAc_Kinase"/>
</dbReference>
<dbReference type="KEGG" id="hjo:AY555_01235"/>
<dbReference type="STRING" id="1549855.AY555_01235"/>
<protein>
    <recommendedName>
        <fullName evidence="1">ATPase BadF/BadG/BcrA/BcrD type domain-containing protein</fullName>
    </recommendedName>
</protein>
<dbReference type="AlphaFoldDB" id="A0A143DBQ5"/>
<proteinExistence type="predicted"/>
<evidence type="ECO:0000313" key="3">
    <source>
        <dbReference type="Proteomes" id="UP000076066"/>
    </source>
</evidence>
<feature type="domain" description="ATPase BadF/BadG/BcrA/BcrD type" evidence="1">
    <location>
        <begin position="11"/>
        <end position="288"/>
    </location>
</feature>
<dbReference type="EMBL" id="CP014525">
    <property type="protein sequence ID" value="AMW34019.1"/>
    <property type="molecule type" value="Genomic_DNA"/>
</dbReference>
<dbReference type="PANTHER" id="PTHR43190">
    <property type="entry name" value="N-ACETYL-D-GLUCOSAMINE KINASE"/>
    <property type="match status" value="1"/>
</dbReference>
<evidence type="ECO:0000313" key="2">
    <source>
        <dbReference type="EMBL" id="AMW34019.1"/>
    </source>
</evidence>
<organism evidence="2 3">
    <name type="scientific">Haematospirillum jordaniae</name>
    <dbReference type="NCBI Taxonomy" id="1549855"/>
    <lineage>
        <taxon>Bacteria</taxon>
        <taxon>Pseudomonadati</taxon>
        <taxon>Pseudomonadota</taxon>
        <taxon>Alphaproteobacteria</taxon>
        <taxon>Rhodospirillales</taxon>
        <taxon>Novispirillaceae</taxon>
        <taxon>Haematospirillum</taxon>
    </lineage>
</organism>
<keyword evidence="3" id="KW-1185">Reference proteome</keyword>
<name>A0A143DBQ5_9PROT</name>
<dbReference type="Gene3D" id="3.30.420.40">
    <property type="match status" value="2"/>
</dbReference>
<accession>A0A143DBQ5</accession>
<dbReference type="CDD" id="cd24082">
    <property type="entry name" value="ASKHA_NBD_GspK-like"/>
    <property type="match status" value="1"/>
</dbReference>
<gene>
    <name evidence="2" type="ORF">AY555_01235</name>
</gene>
<evidence type="ECO:0000259" key="1">
    <source>
        <dbReference type="Pfam" id="PF01869"/>
    </source>
</evidence>
<dbReference type="OrthoDB" id="63487at2"/>
<dbReference type="InterPro" id="IPR002731">
    <property type="entry name" value="ATPase_BadF"/>
</dbReference>
<dbReference type="RefSeq" id="WP_066132350.1">
    <property type="nucleotide sequence ID" value="NZ_CP014525.1"/>
</dbReference>
<dbReference type="PANTHER" id="PTHR43190:SF3">
    <property type="entry name" value="N-ACETYL-D-GLUCOSAMINE KINASE"/>
    <property type="match status" value="1"/>
</dbReference>
<sequence>MIHPMAFRFFLGLDGGGSLCRARLTDQNGTIIGEAESGSCNIRLGTETAWASINTAIDLCLRKAGLDQTRDRQNIRAVFGLAGFAQTDDPAFLPHTHGLGSLTVTSDAHIACTGAFGETDGAILILGTGSAGYGHVNGREVSVGGWGFEVSDHGSGSWIGRKAVEYALLALDGLWEKTLLTGMIMKPFNHDLKAVVSWTSTARPKDYASFAPTVFDAEKRHDTTARMIIDAAARDASAMIHRLVELGAPSVCLSGGLATQLEPFLTPQAKSFLRIPLADPLAGAILLARRVKEE</sequence>
<dbReference type="InterPro" id="IPR043129">
    <property type="entry name" value="ATPase_NBD"/>
</dbReference>
<dbReference type="Pfam" id="PF01869">
    <property type="entry name" value="BcrAD_BadFG"/>
    <property type="match status" value="1"/>
</dbReference>